<dbReference type="SUPFAM" id="SSF55048">
    <property type="entry name" value="Probable ACP-binding domain of malonyl-CoA ACP transacylase"/>
    <property type="match status" value="2"/>
</dbReference>
<dbReference type="SUPFAM" id="SSF53901">
    <property type="entry name" value="Thiolase-like"/>
    <property type="match status" value="2"/>
</dbReference>
<dbReference type="InterPro" id="IPR006162">
    <property type="entry name" value="Ppantetheine_attach_site"/>
</dbReference>
<dbReference type="FunFam" id="3.40.366.10:FF:000002">
    <property type="entry name" value="Probable polyketide synthase 2"/>
    <property type="match status" value="2"/>
</dbReference>
<dbReference type="InterPro" id="IPR020806">
    <property type="entry name" value="PKS_PP-bd"/>
</dbReference>
<dbReference type="KEGG" id="rul:UC8_43500"/>
<dbReference type="InterPro" id="IPR036291">
    <property type="entry name" value="NAD(P)-bd_dom_sf"/>
</dbReference>
<dbReference type="InterPro" id="IPR016039">
    <property type="entry name" value="Thiolase-like"/>
</dbReference>
<protein>
    <submittedName>
        <fullName evidence="11">Erythronolide synthase, modules 3 and 4</fullName>
        <ecNumber evidence="11">2.3.1.94</ecNumber>
    </submittedName>
</protein>
<dbReference type="InterPro" id="IPR014031">
    <property type="entry name" value="Ketoacyl_synth_C"/>
</dbReference>
<dbReference type="EC" id="2.3.1.94" evidence="11"/>
<dbReference type="SMART" id="SM00823">
    <property type="entry name" value="PKS_PP"/>
    <property type="match status" value="2"/>
</dbReference>
<evidence type="ECO:0000256" key="3">
    <source>
        <dbReference type="ARBA" id="ARBA00022679"/>
    </source>
</evidence>
<dbReference type="FunFam" id="3.40.50.720:FF:000209">
    <property type="entry name" value="Polyketide synthase Pks12"/>
    <property type="match status" value="1"/>
</dbReference>
<evidence type="ECO:0000256" key="6">
    <source>
        <dbReference type="PROSITE-ProRule" id="PRU01363"/>
    </source>
</evidence>
<feature type="domain" description="Ketosynthase family 3 (KS3)" evidence="9">
    <location>
        <begin position="35"/>
        <end position="461"/>
    </location>
</feature>
<keyword evidence="3 11" id="KW-0808">Transferase</keyword>
<evidence type="ECO:0000313" key="11">
    <source>
        <dbReference type="EMBL" id="QEG42316.1"/>
    </source>
</evidence>
<dbReference type="InterPro" id="IPR014043">
    <property type="entry name" value="Acyl_transferase_dom"/>
</dbReference>
<sequence length="3813" mass="410854">MSDFSERIANLSSDRLSLLAIELRAKLEEVEANRHEPIAIVGMSCRFPGGADVDNYWRLVAEGQDAICQIPSDRFDIDRYYDPSPQTQGRTYARHGGFIQEPLLFDAGFFGLSPREAESMDPQQRLLLEASWRALEDAGLVPAELVGSATGVYVGLSTDDYMQLSCRHGGLDQINPYTGTGCSGSVAAGRISHFYGFEGPNLPIDTACSSSLVGVHLACQNLRDRKCDLALAGGVNVLLAPDPFIYFCKVGALSPDGTCKTFDASANGYVRGEGVGMVVLKRLSDAVDAGDRILAVVRGSAINHDGRSGGLTVPNRRAQAAVIRDSLADSGLDVSDVDYVEAHGTGTRLGDPIELRALGEVYGEGRPADDPLLVGAVKTNIGHLEAAAGIAGLIKAVLMLRHQQLAPSLHFQQPNPFVPWNELPIEVVAKNRDWPQRDRPLRAGVSSFGFSGTNAHVIVEQAPHATAAEDAFSNGATTIGATTIHSAGNGAVRNGSPVTAVAPSHHLLCLSARCEQALREHAANVAATLSSPNPPSLADVAFTLNTGRSPFERRLTVVAATPAEAAESLQAYARGEAAAAIVPSEASEDDRPKIAFLFTGQGAQYPGMGKDLYDSEPVFRQTLDECAEVLQPLLEHPLLEVMYGDRGDLLDQTCYTQPALYALEYSLAKLWQSWGVTPSVVMGHSVGEFVAAAVAGVLDWKDGLRLIAERARLMYALPEGGAMAALFLSEAQARAAIAPHGDALSIAAINGPSNVVISGQQAALDAVLKQLAEQQVKATRLSVSHAFHSSLLDSMLPELEQFAGGFEHRDAQIDMVSNLHGRLVRTGDITPAYWSEHARQPVLFEAGVEVLAEQNCNVMIEIGPGTTLLGMAQACRDAGTTSPAVRSLQSLDRAGNDEQALLQSLQNLHAASAALTWPRRGGQLTSLPSYPFQRQHMTLDFSREWVPADQLGTQSAPLPRPATSSDQDVDNDSDNARSGADSVEQWLYDIYWDKVEIPAKSGRTQPGHWLLLGGSGELADRLEQQLLERGATCCRPALDASSTAAFDELLEQLATADTPLTGCIHLASLEATDQTEQAAVMQACAGALHLSQALLRRGVMDFEHWFVTRGGAAINDQDIAGLRPLQAVFGGMGVAVAVEQERWFCSQIDLASDMNAEESAAALTRLVTARERENRHAVRSGRRYLARLKRRPDAYSAQTPTINPDGTYLITGGLGELGISLAQWLVDHGARHLVLVSRRTPNDDALAAIAALQQFGAQVTVRSCDITDSAAVNELIAAIEQQGPTLRGVLHCAGVNLAELIPQLEWSQFENVLRPKVTGTQNLQRALAGKPLDFNVYFSSMASILPGPGQTAYGAANAFLDAQARLDAANGQHGIAINWAPWAEAGMAKRLTGSLRRRWKALGMPELVTADALAAMSAVLSTKPTQVAVMPFDWNKLFPIYPPGLEPPILKTIAEQERKQEPPSEVWLRLAEQIRKAAPQQQTSLLEQYVEAQVAGLLGHDGEEAISRTAGFFDLGFDSLMMVELRNRLQTDIGFMYSLPATVLFEAPSIRQLAGYLQENVLQTGTTATPVAARARTLDEPIAIVGVGCRLPGQANDVQQFWDALQAGRDAIEVVPPERWDIDEFYDSDPNTIGKMYAREGGFLKNVDRFDNSFFGISAREASRMDPQQRLLLEVVWEALESSSTPVDQLPKQKTGMFVGISGNDYVRLLAQNGDPAALDAYLGVGNALSIAAGRLSFFLGIQGPTMALDTACSSSLVAVHLACKSLRDGDCNVAFAGGVNLILTPETSVSLCKAQMLSMDSRCKTFDAAADGYVRSEGCGAVMLKRLSDAVADGDEVLATIRGTTINHDGRSGGLTVPNGQAQKDLLHAALADSGLGVNDVDYVEAHGTGTRLGDPIELRALGEVYGEGRTADDPLLVGAVKTNIGHLEAAAGIAGLIKTVLMLRHQKLASTLHFQQPNPFVPWNELPIKVVDENRDWPHRDRPLRAGVSSFGFSGTNAHVIVEQAPPVASAVESPTVKSSATDAKATVPAPRRSRHLLCLSARCEQALREHAANIADTLSADEPLSLADLAFTLNTGRSPFEYRLCLLAESPAEAATSLQAYSRGESAPALVAGETLDNDRPKIAFLFTGQGTQYPGMGKDLYDSEPVFRQTLDECAEVLQPLLEHPLLDVMYGDRGDLLDQTRYTQPALYALEYSLAKVWQSWGVTPSVVMGHSVGEFVAAAVAGVLDWKDGLRLIAERARLMYALPEGGAMVALFLSEEQARAAIAPHGDALSIAAINGPSNVVVSGQQAALDAVLKQLAEQQVKATRLSVSHAFHSSLLDSMLPELEQFAGGFEHRDAQIDMVSNLHGRLVRTGDITPAYWSEHARQPVQFEAGVRALLEQDCNVMIEIGPGTTLLGMAQACAASDDVQWLPSLRKSAAASAGLLPSLQRLFVAGAPVDWKGFHAGEPSRHVALPFYPFQRSRHWLADTRVSPPPAGLVPGTLAVDSSPLAGTQDNPPVDGSNSGAVSASASSLTPPSEGAAAAEDSLLIGSTGIEAFGEQKLTSPAFNDEIYQFKISSNRPALLDDHRIYTMAVVPGAFHVATALTVMEQRQDYPLHLQSMAFPEALILPDDEMHRLQLVMTPTDEGHDFRVFANRMAEDNDGKWTLHAAGKMADELDDPQAVAPAIDEVQARCTQHLGSSEVIYRYMYQQGLHLGNHFRWIDEIWLRPGESISRMRCSQHGEGSEGPFVLHPGLMDSCYQTLGATFVTSENDRSAYIPINIERLTILRRPTKPLWVHAKLRDMGTDPKNAAGMVGDLVVFDEDGVVIVIHGLRVRRASHAALRRFANKQVLDSVYSVEWRQTDMPSTRPADKAKWLIFGNRDATTNQAIETLTRDDPQSECFVVYPDGQSANGQDHLAAPPRAQSAGAIDPDRAESYEAVLNAFPDTQQWRGVIFLWSASQRDSSVQSWETYLQQQQTESRALLYVVQSLHKKYGMSVPRLWVLTRGARAVDEREQPDVGRAGIWGMCRVLALEHPMLRCVRIDLDGDQQAVSPFDKIFWATDREDEIAFRGGQRYVARLSKSKMKSSAGRMTADSAQRLARSPDGRLNGLSIVPASRQTPREGEIEIRVAASGLNFRDVLNALGVYPGDAGPLGGECSGHVVAVGPGVEGFEIGDPVAAIGMGTFASFVTTPAVLAVRLPETVDLLQAASVPVAYVTSLLCLDQQAKLKAGDSVLVHAGAGGVGIAAIRYAVQLGAKVYATAGNDEKRALLKAEGVTGVFDSRSLDFSKQLLQTTGGEGVDVVLNSLAGDFIPASFDVVKRGGAFVEIGKRDIWTHQRVREYRPDVNYHIVALDELIQNDPPQVGRLMAQTYQLINSGACDVPPMQSFGFEQAAEAFRFMAQAKHIGKIVLAMSDEQTAARQAHVRDDANYLITGGLGALGLHTAGWLVSQGAKHVALVSRRGANTAAAPAIEALRARGATVTIHQADVSKRDDVKRLVDELNNGVPLRGVFHAAGVLSDKMLVNQDWDSFVDALAGKVGGALHLHEQTQDLELDYFVMYSSAAALLGFPSQGNYAAANATLDALADHRRARGQAALSVNWGPWAEAGMAANASDRVQQQWSTLGVNQMTPKQGIAALAFLLEENAVNLAVMDIDWTRLLRRFPESLEPPLLSTMADSGGNALEPSKEWLSFVKQVSEAEPEQRKRMVVAFLQSNAGRILEAPDDQLPAATTPLNEIGFDSLMLVEWANELGAATGTSFSATTLFDYPTIDALAGYLLTDVMKIESPAESSKRETRVTKTASVDDLMDSIEGLSDDEASRKLRGK</sequence>
<dbReference type="EMBL" id="CP042914">
    <property type="protein sequence ID" value="QEG42316.1"/>
    <property type="molecule type" value="Genomic_DNA"/>
</dbReference>
<evidence type="ECO:0000259" key="8">
    <source>
        <dbReference type="PROSITE" id="PS50075"/>
    </source>
</evidence>
<dbReference type="PROSITE" id="PS52019">
    <property type="entry name" value="PKS_MFAS_DH"/>
    <property type="match status" value="1"/>
</dbReference>
<dbReference type="Gene3D" id="1.10.1200.10">
    <property type="entry name" value="ACP-like"/>
    <property type="match status" value="2"/>
</dbReference>
<feature type="domain" description="Carrier" evidence="8">
    <location>
        <begin position="1484"/>
        <end position="1561"/>
    </location>
</feature>
<dbReference type="CDD" id="cd00833">
    <property type="entry name" value="PKS"/>
    <property type="match status" value="2"/>
</dbReference>
<dbReference type="SUPFAM" id="SSF47336">
    <property type="entry name" value="ACP-like"/>
    <property type="match status" value="2"/>
</dbReference>
<dbReference type="GO" id="GO:0047879">
    <property type="term" value="F:erythronolide synthase activity"/>
    <property type="evidence" value="ECO:0007669"/>
    <property type="project" value="UniProtKB-EC"/>
</dbReference>
<keyword evidence="12" id="KW-1185">Reference proteome</keyword>
<dbReference type="Gene3D" id="3.90.180.10">
    <property type="entry name" value="Medium-chain alcohol dehydrogenases, catalytic domain"/>
    <property type="match status" value="1"/>
</dbReference>
<dbReference type="InterPro" id="IPR042104">
    <property type="entry name" value="PKS_dehydratase_sf"/>
</dbReference>
<dbReference type="GO" id="GO:0004315">
    <property type="term" value="F:3-oxoacyl-[acyl-carrier-protein] synthase activity"/>
    <property type="evidence" value="ECO:0007669"/>
    <property type="project" value="InterPro"/>
</dbReference>
<dbReference type="InterPro" id="IPR018201">
    <property type="entry name" value="Ketoacyl_synth_AS"/>
</dbReference>
<keyword evidence="2" id="KW-0597">Phosphoprotein</keyword>
<dbReference type="InterPro" id="IPR013154">
    <property type="entry name" value="ADH-like_N"/>
</dbReference>
<accession>A0A5B9QYS4</accession>
<feature type="region of interest" description="N-terminal hotdog fold" evidence="6">
    <location>
        <begin position="2540"/>
        <end position="2666"/>
    </location>
</feature>
<dbReference type="SUPFAM" id="SSF50129">
    <property type="entry name" value="GroES-like"/>
    <property type="match status" value="1"/>
</dbReference>
<dbReference type="Pfam" id="PF14765">
    <property type="entry name" value="PS-DH"/>
    <property type="match status" value="1"/>
</dbReference>
<dbReference type="InterPro" id="IPR049551">
    <property type="entry name" value="PKS_DH_C"/>
</dbReference>
<feature type="region of interest" description="Disordered" evidence="7">
    <location>
        <begin position="951"/>
        <end position="980"/>
    </location>
</feature>
<dbReference type="InterPro" id="IPR050091">
    <property type="entry name" value="PKS_NRPS_Biosynth_Enz"/>
</dbReference>
<dbReference type="Pfam" id="PF02801">
    <property type="entry name" value="Ketoacyl-synt_C"/>
    <property type="match status" value="2"/>
</dbReference>
<dbReference type="Pfam" id="PF00550">
    <property type="entry name" value="PP-binding"/>
    <property type="match status" value="2"/>
</dbReference>
<dbReference type="Gene3D" id="3.40.366.10">
    <property type="entry name" value="Malonyl-Coenzyme A Acyl Carrier Protein, domain 2"/>
    <property type="match status" value="2"/>
</dbReference>
<keyword evidence="11" id="KW-0012">Acyltransferase</keyword>
<evidence type="ECO:0000256" key="2">
    <source>
        <dbReference type="ARBA" id="ARBA00022553"/>
    </source>
</evidence>
<dbReference type="SMART" id="SM00827">
    <property type="entry name" value="PKS_AT"/>
    <property type="match status" value="2"/>
</dbReference>
<dbReference type="PROSITE" id="PS50075">
    <property type="entry name" value="CARRIER"/>
    <property type="match status" value="2"/>
</dbReference>
<dbReference type="Pfam" id="PF22621">
    <property type="entry name" value="CurL-like_PKS_C"/>
    <property type="match status" value="2"/>
</dbReference>
<feature type="domain" description="Carrier" evidence="8">
    <location>
        <begin position="3687"/>
        <end position="3769"/>
    </location>
</feature>
<dbReference type="CDD" id="cd05195">
    <property type="entry name" value="enoyl_red"/>
    <property type="match status" value="1"/>
</dbReference>
<dbReference type="InterPro" id="IPR001227">
    <property type="entry name" value="Ac_transferase_dom_sf"/>
</dbReference>
<dbReference type="Pfam" id="PF08659">
    <property type="entry name" value="KR"/>
    <property type="match status" value="2"/>
</dbReference>
<dbReference type="GO" id="GO:0016491">
    <property type="term" value="F:oxidoreductase activity"/>
    <property type="evidence" value="ECO:0007669"/>
    <property type="project" value="InterPro"/>
</dbReference>
<dbReference type="SUPFAM" id="SSF52151">
    <property type="entry name" value="FabD/lysophospholipase-like"/>
    <property type="match status" value="2"/>
</dbReference>
<dbReference type="OrthoDB" id="219272at2"/>
<evidence type="ECO:0000256" key="5">
    <source>
        <dbReference type="ARBA" id="ARBA00054155"/>
    </source>
</evidence>
<dbReference type="PANTHER" id="PTHR43775:SF37">
    <property type="entry name" value="SI:DKEY-61P9.11"/>
    <property type="match status" value="1"/>
</dbReference>
<dbReference type="CDD" id="cd08955">
    <property type="entry name" value="KR_2_FAS_SDR_x"/>
    <property type="match status" value="2"/>
</dbReference>
<evidence type="ECO:0000259" key="9">
    <source>
        <dbReference type="PROSITE" id="PS52004"/>
    </source>
</evidence>
<comment type="function">
    <text evidence="5">Involved in production of the polyketide antibiotic thailandamide.</text>
</comment>
<gene>
    <name evidence="11" type="primary">eryA</name>
    <name evidence="11" type="ORF">UC8_43500</name>
</gene>
<dbReference type="InterPro" id="IPR020841">
    <property type="entry name" value="PKS_Beta-ketoAc_synthase_dom"/>
</dbReference>
<keyword evidence="4" id="KW-0511">Multifunctional enzyme</keyword>
<proteinExistence type="predicted"/>
<evidence type="ECO:0000256" key="4">
    <source>
        <dbReference type="ARBA" id="ARBA00023268"/>
    </source>
</evidence>
<dbReference type="GO" id="GO:0006633">
    <property type="term" value="P:fatty acid biosynthetic process"/>
    <property type="evidence" value="ECO:0007669"/>
    <property type="project" value="InterPro"/>
</dbReference>
<dbReference type="Pfam" id="PF00698">
    <property type="entry name" value="Acyl_transf_1"/>
    <property type="match status" value="2"/>
</dbReference>
<dbReference type="InterPro" id="IPR011032">
    <property type="entry name" value="GroES-like_sf"/>
</dbReference>
<dbReference type="SUPFAM" id="SSF51735">
    <property type="entry name" value="NAD(P)-binding Rossmann-fold domains"/>
    <property type="match status" value="5"/>
</dbReference>
<dbReference type="InterPro" id="IPR009081">
    <property type="entry name" value="PP-bd_ACP"/>
</dbReference>
<dbReference type="InterPro" id="IPR020807">
    <property type="entry name" value="PKS_DH"/>
</dbReference>
<evidence type="ECO:0000259" key="10">
    <source>
        <dbReference type="PROSITE" id="PS52019"/>
    </source>
</evidence>
<feature type="region of interest" description="Disordered" evidence="7">
    <location>
        <begin position="2482"/>
        <end position="2524"/>
    </location>
</feature>
<dbReference type="RefSeq" id="WP_068131592.1">
    <property type="nucleotide sequence ID" value="NZ_CP042914.1"/>
</dbReference>
<dbReference type="PROSITE" id="PS00606">
    <property type="entry name" value="KS3_1"/>
    <property type="match status" value="2"/>
</dbReference>
<dbReference type="InterPro" id="IPR014030">
    <property type="entry name" value="Ketoacyl_synth_N"/>
</dbReference>
<dbReference type="Gene3D" id="3.10.129.110">
    <property type="entry name" value="Polyketide synthase dehydratase"/>
    <property type="match status" value="1"/>
</dbReference>
<dbReference type="SMART" id="SM01294">
    <property type="entry name" value="PKS_PP_betabranch"/>
    <property type="match status" value="1"/>
</dbReference>
<dbReference type="InterPro" id="IPR049552">
    <property type="entry name" value="PKS_DH_N"/>
</dbReference>
<dbReference type="PROSITE" id="PS00012">
    <property type="entry name" value="PHOSPHOPANTETHEINE"/>
    <property type="match status" value="2"/>
</dbReference>
<feature type="domain" description="Ketosynthase family 3 (KS3)" evidence="9">
    <location>
        <begin position="1579"/>
        <end position="2006"/>
    </location>
</feature>
<dbReference type="InterPro" id="IPR049900">
    <property type="entry name" value="PKS_mFAS_DH"/>
</dbReference>
<evidence type="ECO:0000256" key="7">
    <source>
        <dbReference type="SAM" id="MobiDB-lite"/>
    </source>
</evidence>
<dbReference type="Pfam" id="PF13602">
    <property type="entry name" value="ADH_zinc_N_2"/>
    <property type="match status" value="1"/>
</dbReference>
<dbReference type="Gene3D" id="3.40.50.720">
    <property type="entry name" value="NAD(P)-binding Rossmann-like Domain"/>
    <property type="match status" value="4"/>
</dbReference>
<dbReference type="SMART" id="SM00829">
    <property type="entry name" value="PKS_ER"/>
    <property type="match status" value="1"/>
</dbReference>
<feature type="compositionally biased region" description="Low complexity" evidence="7">
    <location>
        <begin position="2506"/>
        <end position="2518"/>
    </location>
</feature>
<dbReference type="Gene3D" id="3.40.47.10">
    <property type="match status" value="2"/>
</dbReference>
<dbReference type="SMART" id="SM00826">
    <property type="entry name" value="PKS_DH"/>
    <property type="match status" value="1"/>
</dbReference>
<dbReference type="PANTHER" id="PTHR43775">
    <property type="entry name" value="FATTY ACID SYNTHASE"/>
    <property type="match status" value="1"/>
</dbReference>
<organism evidence="11 12">
    <name type="scientific">Roseimaritima ulvae</name>
    <dbReference type="NCBI Taxonomy" id="980254"/>
    <lineage>
        <taxon>Bacteria</taxon>
        <taxon>Pseudomonadati</taxon>
        <taxon>Planctomycetota</taxon>
        <taxon>Planctomycetia</taxon>
        <taxon>Pirellulales</taxon>
        <taxon>Pirellulaceae</taxon>
        <taxon>Roseimaritima</taxon>
    </lineage>
</organism>
<dbReference type="SMART" id="SM00822">
    <property type="entry name" value="PKS_KR"/>
    <property type="match status" value="2"/>
</dbReference>
<feature type="domain" description="PKS/mFAS DH" evidence="10">
    <location>
        <begin position="2540"/>
        <end position="2830"/>
    </location>
</feature>
<feature type="active site" description="Proton acceptor; for dehydratase activity" evidence="6">
    <location>
        <position position="2573"/>
    </location>
</feature>
<keyword evidence="1" id="KW-0596">Phosphopantetheine</keyword>
<dbReference type="InterPro" id="IPR020843">
    <property type="entry name" value="ER"/>
</dbReference>
<dbReference type="Gene3D" id="3.30.70.3290">
    <property type="match status" value="2"/>
</dbReference>
<reference evidence="11 12" key="1">
    <citation type="submission" date="2019-08" db="EMBL/GenBank/DDBJ databases">
        <title>Deep-cultivation of Planctomycetes and their phenomic and genomic characterization uncovers novel biology.</title>
        <authorList>
            <person name="Wiegand S."/>
            <person name="Jogler M."/>
            <person name="Boedeker C."/>
            <person name="Pinto D."/>
            <person name="Vollmers J."/>
            <person name="Rivas-Marin E."/>
            <person name="Kohn T."/>
            <person name="Peeters S.H."/>
            <person name="Heuer A."/>
            <person name="Rast P."/>
            <person name="Oberbeckmann S."/>
            <person name="Bunk B."/>
            <person name="Jeske O."/>
            <person name="Meyerdierks A."/>
            <person name="Storesund J.E."/>
            <person name="Kallscheuer N."/>
            <person name="Luecker S."/>
            <person name="Lage O.M."/>
            <person name="Pohl T."/>
            <person name="Merkel B.J."/>
            <person name="Hornburger P."/>
            <person name="Mueller R.-W."/>
            <person name="Bruemmer F."/>
            <person name="Labrenz M."/>
            <person name="Spormann A.M."/>
            <person name="Op den Camp H."/>
            <person name="Overmann J."/>
            <person name="Amann R."/>
            <person name="Jetten M.S.M."/>
            <person name="Mascher T."/>
            <person name="Medema M.H."/>
            <person name="Devos D.P."/>
            <person name="Kaster A.-K."/>
            <person name="Ovreas L."/>
            <person name="Rohde M."/>
            <person name="Galperin M.Y."/>
            <person name="Jogler C."/>
        </authorList>
    </citation>
    <scope>NUCLEOTIDE SEQUENCE [LARGE SCALE GENOMIC DNA]</scope>
    <source>
        <strain evidence="11 12">UC8</strain>
    </source>
</reference>
<evidence type="ECO:0000313" key="12">
    <source>
        <dbReference type="Proteomes" id="UP000325286"/>
    </source>
</evidence>
<dbReference type="Pfam" id="PF08240">
    <property type="entry name" value="ADH_N"/>
    <property type="match status" value="1"/>
</dbReference>
<dbReference type="SMART" id="SM00825">
    <property type="entry name" value="PKS_KS"/>
    <property type="match status" value="2"/>
</dbReference>
<dbReference type="GO" id="GO:0004312">
    <property type="term" value="F:fatty acid synthase activity"/>
    <property type="evidence" value="ECO:0007669"/>
    <property type="project" value="TreeGrafter"/>
</dbReference>
<evidence type="ECO:0000256" key="1">
    <source>
        <dbReference type="ARBA" id="ARBA00022450"/>
    </source>
</evidence>
<dbReference type="Pfam" id="PF21089">
    <property type="entry name" value="PKS_DH_N"/>
    <property type="match status" value="1"/>
</dbReference>
<feature type="active site" description="Proton donor; for dehydratase activity" evidence="6">
    <location>
        <position position="2743"/>
    </location>
</feature>
<dbReference type="InterPro" id="IPR016035">
    <property type="entry name" value="Acyl_Trfase/lysoPLipase"/>
</dbReference>
<dbReference type="InterPro" id="IPR057326">
    <property type="entry name" value="KR_dom"/>
</dbReference>
<dbReference type="Proteomes" id="UP000325286">
    <property type="component" value="Chromosome"/>
</dbReference>
<feature type="region of interest" description="C-terminal hotdog fold" evidence="6">
    <location>
        <begin position="2681"/>
        <end position="2830"/>
    </location>
</feature>
<dbReference type="GO" id="GO:0031177">
    <property type="term" value="F:phosphopantetheine binding"/>
    <property type="evidence" value="ECO:0007669"/>
    <property type="project" value="InterPro"/>
</dbReference>
<name>A0A5B9QYS4_9BACT</name>
<dbReference type="PROSITE" id="PS52004">
    <property type="entry name" value="KS3_2"/>
    <property type="match status" value="2"/>
</dbReference>
<dbReference type="FunFam" id="3.40.47.10:FF:000019">
    <property type="entry name" value="Polyketide synthase type I"/>
    <property type="match status" value="2"/>
</dbReference>
<dbReference type="InterPro" id="IPR036736">
    <property type="entry name" value="ACP-like_sf"/>
</dbReference>
<dbReference type="InterPro" id="IPR016036">
    <property type="entry name" value="Malonyl_transacylase_ACP-bd"/>
</dbReference>
<dbReference type="InterPro" id="IPR013968">
    <property type="entry name" value="PKS_KR"/>
</dbReference>
<dbReference type="Pfam" id="PF00109">
    <property type="entry name" value="ketoacyl-synt"/>
    <property type="match status" value="2"/>
</dbReference>